<protein>
    <submittedName>
        <fullName evidence="2">Uncharacterized protein</fullName>
    </submittedName>
</protein>
<dbReference type="RefSeq" id="WP_066467906.1">
    <property type="nucleotide sequence ID" value="NZ_CBCRUZ010000001.1"/>
</dbReference>
<evidence type="ECO:0000256" key="1">
    <source>
        <dbReference type="SAM" id="MobiDB-lite"/>
    </source>
</evidence>
<reference evidence="2" key="1">
    <citation type="submission" date="2021-07" db="EMBL/GenBank/DDBJ databases">
        <title>Candidatus Kaistella beijingensis sp. nov. isolated from a municipal wastewater treatment plant is involved in sludge foaming.</title>
        <authorList>
            <person name="Song Y."/>
            <person name="Liu S.-J."/>
        </authorList>
    </citation>
    <scope>NUCLEOTIDE SEQUENCE</scope>
    <source>
        <strain evidence="2">DSM 43998</strain>
    </source>
</reference>
<feature type="region of interest" description="Disordered" evidence="1">
    <location>
        <begin position="356"/>
        <end position="376"/>
    </location>
</feature>
<organism evidence="2 3">
    <name type="scientific">Skermania pinensis</name>
    <dbReference type="NCBI Taxonomy" id="39122"/>
    <lineage>
        <taxon>Bacteria</taxon>
        <taxon>Bacillati</taxon>
        <taxon>Actinomycetota</taxon>
        <taxon>Actinomycetes</taxon>
        <taxon>Mycobacteriales</taxon>
        <taxon>Gordoniaceae</taxon>
        <taxon>Skermania</taxon>
    </lineage>
</organism>
<dbReference type="Proteomes" id="UP000887023">
    <property type="component" value="Chromosome"/>
</dbReference>
<evidence type="ECO:0000313" key="2">
    <source>
        <dbReference type="EMBL" id="QXQ15323.1"/>
    </source>
</evidence>
<keyword evidence="3" id="KW-1185">Reference proteome</keyword>
<feature type="compositionally biased region" description="Basic and acidic residues" evidence="1">
    <location>
        <begin position="103"/>
        <end position="118"/>
    </location>
</feature>
<gene>
    <name evidence="2" type="ORF">KV203_08440</name>
</gene>
<name>A0ABX8SBT0_9ACTN</name>
<dbReference type="EMBL" id="CP079105">
    <property type="protein sequence ID" value="QXQ15323.1"/>
    <property type="molecule type" value="Genomic_DNA"/>
</dbReference>
<feature type="region of interest" description="Disordered" evidence="1">
    <location>
        <begin position="103"/>
        <end position="129"/>
    </location>
</feature>
<accession>A0ABX8SBT0</accession>
<sequence length="376" mass="40343">MSGPKGISYRIAAEQRAAEAAQARRVALEGRARAFTARCVAAGHPELGVSLGPARAGSAETNAACDELERRLLAAEAALTERSAADRNRELFAGMQSALDKLAQREQAEAAARTERVADPPPAPARHDHADEVQRVLATLAERSTELEAAGHALLFAAPERARLLLRDLSARVTEANRRTEGVRQLQSEIAALHGRAQLLDDPGPVLELLARAESTIGDPAHAESLLDAARELHDRRRDHETPERDRRFVAAAVTASLQELGYIVADVELETSESLVLLPPGNATHAVRAVVADGEIDLRTVRLVAGTDRAEDRGAEQALCADLPAFTSGLQARGVAATVTRQVPAGVVSPRLLTRKVAGETRSHRRRTTRERSAD</sequence>
<proteinExistence type="predicted"/>
<evidence type="ECO:0000313" key="3">
    <source>
        <dbReference type="Proteomes" id="UP000887023"/>
    </source>
</evidence>